<evidence type="ECO:0000313" key="5">
    <source>
        <dbReference type="Proteomes" id="UP000032430"/>
    </source>
</evidence>
<name>A0A098G2J9_9GAMM</name>
<gene>
    <name evidence="4" type="ORF">LFA_0765</name>
</gene>
<dbReference type="SUPFAM" id="SSF56925">
    <property type="entry name" value="OMPA-like"/>
    <property type="match status" value="1"/>
</dbReference>
<evidence type="ECO:0000256" key="2">
    <source>
        <dbReference type="SAM" id="SignalP"/>
    </source>
</evidence>
<feature type="chain" id="PRO_5001942070" description="SPOR domain-containing protein" evidence="2">
    <location>
        <begin position="24"/>
        <end position="380"/>
    </location>
</feature>
<keyword evidence="5" id="KW-1185">Reference proteome</keyword>
<feature type="domain" description="SPOR" evidence="3">
    <location>
        <begin position="42"/>
        <end position="118"/>
    </location>
</feature>
<dbReference type="Pfam" id="PF13505">
    <property type="entry name" value="OMP_b-brl"/>
    <property type="match status" value="1"/>
</dbReference>
<evidence type="ECO:0000259" key="3">
    <source>
        <dbReference type="PROSITE" id="PS51724"/>
    </source>
</evidence>
<dbReference type="PROSITE" id="PS51724">
    <property type="entry name" value="SPOR"/>
    <property type="match status" value="1"/>
</dbReference>
<dbReference type="Pfam" id="PF05036">
    <property type="entry name" value="SPOR"/>
    <property type="match status" value="1"/>
</dbReference>
<evidence type="ECO:0000313" key="4">
    <source>
        <dbReference type="EMBL" id="CEG56214.1"/>
    </source>
</evidence>
<dbReference type="Proteomes" id="UP000032430">
    <property type="component" value="Chromosome I"/>
</dbReference>
<accession>A0A098G2J9</accession>
<dbReference type="SUPFAM" id="SSF110997">
    <property type="entry name" value="Sporulation related repeat"/>
    <property type="match status" value="1"/>
</dbReference>
<evidence type="ECO:0000256" key="1">
    <source>
        <dbReference type="ARBA" id="ARBA00022729"/>
    </source>
</evidence>
<dbReference type="InterPro" id="IPR011250">
    <property type="entry name" value="OMP/PagP_B-barrel"/>
</dbReference>
<reference evidence="5" key="1">
    <citation type="submission" date="2014-09" db="EMBL/GenBank/DDBJ databases">
        <authorList>
            <person name="Gomez-Valero L."/>
        </authorList>
    </citation>
    <scope>NUCLEOTIDE SEQUENCE [LARGE SCALE GENOMIC DNA]</scope>
    <source>
        <strain evidence="5">ATCC700992</strain>
    </source>
</reference>
<sequence>MIRKCFYSVLAFEVILASITIGAQDAAAQTIFGLGMAQQFTQKANSNFYIQAGSFTNKSRAIQYQYFLQSKTTYPIKIVKNNNFYRVIIGPIHRSSEVRRVGRLMSSSMKTKPITISARQKPVSQKTKQNHIEQQSKTSVVTRVTPVLIPAHNTANWFVSVGGGAQFPQFNSNMVVNNNSDFPPPFDVDIYSTSNTSQGIIGVTAGRRWERDSQWFPSYSLGVLYQYFFETNAGGTVMQYSLPEFTNYTYNLNLSSNVVMASAKLNLFDYAQKLSPFVNGGIGGAFNKASGYSEAALPGVTPRITPGFTDNTTNQFAYMVGAGLDYKIKPQLIVSVGYNYVNLGHFSSGLGMQTWSGQSLNLGTYQSNDVFASVSYLFEK</sequence>
<dbReference type="InterPro" id="IPR007730">
    <property type="entry name" value="SPOR-like_dom"/>
</dbReference>
<dbReference type="STRING" id="1212491.LFA_0765"/>
<protein>
    <recommendedName>
        <fullName evidence="3">SPOR domain-containing protein</fullName>
    </recommendedName>
</protein>
<dbReference type="AlphaFoldDB" id="A0A098G2J9"/>
<dbReference type="Gene3D" id="2.40.160.20">
    <property type="match status" value="1"/>
</dbReference>
<organism evidence="4 5">
    <name type="scientific">Legionella fallonii LLAP-10</name>
    <dbReference type="NCBI Taxonomy" id="1212491"/>
    <lineage>
        <taxon>Bacteria</taxon>
        <taxon>Pseudomonadati</taxon>
        <taxon>Pseudomonadota</taxon>
        <taxon>Gammaproteobacteria</taxon>
        <taxon>Legionellales</taxon>
        <taxon>Legionellaceae</taxon>
        <taxon>Legionella</taxon>
    </lineage>
</organism>
<keyword evidence="1 2" id="KW-0732">Signal</keyword>
<dbReference type="EMBL" id="LN614827">
    <property type="protein sequence ID" value="CEG56214.1"/>
    <property type="molecule type" value="Genomic_DNA"/>
</dbReference>
<dbReference type="KEGG" id="lfa:LFA_0765"/>
<dbReference type="RefSeq" id="WP_172653456.1">
    <property type="nucleotide sequence ID" value="NZ_LN614827.1"/>
</dbReference>
<dbReference type="Gene3D" id="3.30.70.1070">
    <property type="entry name" value="Sporulation related repeat"/>
    <property type="match status" value="1"/>
</dbReference>
<dbReference type="InterPro" id="IPR036680">
    <property type="entry name" value="SPOR-like_sf"/>
</dbReference>
<feature type="signal peptide" evidence="2">
    <location>
        <begin position="1"/>
        <end position="23"/>
    </location>
</feature>
<dbReference type="GO" id="GO:0042834">
    <property type="term" value="F:peptidoglycan binding"/>
    <property type="evidence" value="ECO:0007669"/>
    <property type="project" value="InterPro"/>
</dbReference>
<dbReference type="HOGENOM" id="CLU_061543_0_0_6"/>
<proteinExistence type="predicted"/>
<dbReference type="InterPro" id="IPR027385">
    <property type="entry name" value="Beta-barrel_OMP"/>
</dbReference>